<dbReference type="PRINTS" id="PR00385">
    <property type="entry name" value="P450"/>
</dbReference>
<evidence type="ECO:0000256" key="13">
    <source>
        <dbReference type="PIRSR" id="PIRSR602401-1"/>
    </source>
</evidence>
<evidence type="ECO:0000313" key="15">
    <source>
        <dbReference type="Proteomes" id="UP000242287"/>
    </source>
</evidence>
<evidence type="ECO:0000256" key="5">
    <source>
        <dbReference type="ARBA" id="ARBA00022617"/>
    </source>
</evidence>
<evidence type="ECO:0000256" key="6">
    <source>
        <dbReference type="ARBA" id="ARBA00022692"/>
    </source>
</evidence>
<evidence type="ECO:0000256" key="9">
    <source>
        <dbReference type="ARBA" id="ARBA00023002"/>
    </source>
</evidence>
<dbReference type="PROSITE" id="PS00086">
    <property type="entry name" value="CYTOCHROME_P450"/>
    <property type="match status" value="2"/>
</dbReference>
<dbReference type="InterPro" id="IPR017972">
    <property type="entry name" value="Cyt_P450_CS"/>
</dbReference>
<dbReference type="InterPro" id="IPR050121">
    <property type="entry name" value="Cytochrome_P450_monoxygenase"/>
</dbReference>
<dbReference type="EMBL" id="KZ301995">
    <property type="protein sequence ID" value="PFH50911.1"/>
    <property type="molecule type" value="Genomic_DNA"/>
</dbReference>
<organism evidence="14 15">
    <name type="scientific">Amanita thiersii Skay4041</name>
    <dbReference type="NCBI Taxonomy" id="703135"/>
    <lineage>
        <taxon>Eukaryota</taxon>
        <taxon>Fungi</taxon>
        <taxon>Dikarya</taxon>
        <taxon>Basidiomycota</taxon>
        <taxon>Agaricomycotina</taxon>
        <taxon>Agaricomycetes</taxon>
        <taxon>Agaricomycetidae</taxon>
        <taxon>Agaricales</taxon>
        <taxon>Pluteineae</taxon>
        <taxon>Amanitaceae</taxon>
        <taxon>Amanita</taxon>
    </lineage>
</organism>
<feature type="binding site" description="axial binding residue" evidence="13">
    <location>
        <position position="950"/>
    </location>
    <ligand>
        <name>heme</name>
        <dbReference type="ChEBI" id="CHEBI:30413"/>
    </ligand>
    <ligandPart>
        <name>Fe</name>
        <dbReference type="ChEBI" id="CHEBI:18248"/>
    </ligandPart>
</feature>
<dbReference type="Proteomes" id="UP000242287">
    <property type="component" value="Unassembled WGS sequence"/>
</dbReference>
<evidence type="ECO:0000256" key="7">
    <source>
        <dbReference type="ARBA" id="ARBA00022723"/>
    </source>
</evidence>
<dbReference type="STRING" id="703135.A0A2A9NRG4"/>
<reference evidence="14 15" key="1">
    <citation type="submission" date="2014-02" db="EMBL/GenBank/DDBJ databases">
        <title>Transposable element dynamics among asymbiotic and ectomycorrhizal Amanita fungi.</title>
        <authorList>
            <consortium name="DOE Joint Genome Institute"/>
            <person name="Hess J."/>
            <person name="Skrede I."/>
            <person name="Wolfe B."/>
            <person name="LaButti K."/>
            <person name="Ohm R.A."/>
            <person name="Grigoriev I.V."/>
            <person name="Pringle A."/>
        </authorList>
    </citation>
    <scope>NUCLEOTIDE SEQUENCE [LARGE SCALE GENOMIC DNA]</scope>
    <source>
        <strain evidence="14 15">SKay4041</strain>
    </source>
</reference>
<keyword evidence="6" id="KW-0812">Transmembrane</keyword>
<gene>
    <name evidence="14" type="ORF">AMATHDRAFT_40534</name>
</gene>
<comment type="subcellular location">
    <subcellularLocation>
        <location evidence="2">Membrane</location>
    </subcellularLocation>
</comment>
<dbReference type="InterPro" id="IPR036396">
    <property type="entry name" value="Cyt_P450_sf"/>
</dbReference>
<evidence type="ECO:0000256" key="3">
    <source>
        <dbReference type="ARBA" id="ARBA00004721"/>
    </source>
</evidence>
<evidence type="ECO:0000256" key="2">
    <source>
        <dbReference type="ARBA" id="ARBA00004370"/>
    </source>
</evidence>
<sequence>MFFKAAFCFVLLFLLRRFLKHRRAAALVKFLPGYRTLLPRESFIGNLLPAIPGITVGGNFLFLNGHKKYEYFGWDIHSLISLWPVSTALYLADAAAIKEVMSARARFPKPVYLYESLSFFGYNIVAAEHDLWKKYRKITAPAFSEVRNNKLVWDESIRILLDLVDNVWKNKDVVTVDDCLAEMTMPLALYVIGSAGFGRRISWVEDTQIPVGHKMKFKDALRIVSTGIFIKLAIPKLFMKVVPAFRTIDLAFNELRAYMNEMITGRLNSEKVERDDLFSNLLQANNEDAEDERLSADELIGNIYIFFVAGHETTANTICFALALLALHPEIQEQLFQHNKDQMPNGKPPTYEQMPQLTFALAVIYETMRMYPPVTGIPKYSAEDTTLTTSNSHNEKFTFPVPKGTLLVIDTPGLHYNARYWKDPYEFKPSRFLEDWDRDAFAPFSIGSRACLGRRFAEMESVAVLCTVVSRYKIEVKDDPKFVGESFTEKKARVLDTKAGLTLTHTDCEKDFCLDIARFYPLKPLSRIYFLLSLPSPLEGTFLGITEVCLGFQSNPAVPLELILSGVGYGRIGWDVHSVIAAWPVSITLYLADAAAIKEVTSARVRFPKPIYLYDTLTFFGHNIIATEHDLWKKYRKIAAPAFSERNNKLVWDESIRILLDLVENVWKDKKEIVVDDCLAEITTPLALYIIGSAGFGRKISWKEDTQIPLGHSMKFKDALRIVSTGVFIKLAVPKLLMKLVPAFRTIDLAFSELRAYMNEMIEERLNSEKVERDDLFSNLLEANNEDTEEERLSTDELIGNIYIFFVAGHETTANTICFALALLALHPEIQETLFQHIKEQMPDGKPPSYEQMPRLIYALAVIYEALRMYPPVTGIPKYSAEDTTLTTSNLQNEKFTFPVPKGTLLIIDTPGLHYNARYWKDPHEFNPSRFLGDWDRDAFAPFSIGARACLGRRFAEMESVAVLCTIVSRFKIEVKDDPKFARESFAEKKARVLATKPGLTLTPVNVPLVFKRRN</sequence>
<protein>
    <recommendedName>
        <fullName evidence="16">Cytochrome P450</fullName>
    </recommendedName>
</protein>
<evidence type="ECO:0000256" key="8">
    <source>
        <dbReference type="ARBA" id="ARBA00022989"/>
    </source>
</evidence>
<comment type="similarity">
    <text evidence="4">Belongs to the cytochrome P450 family.</text>
</comment>
<evidence type="ECO:0000256" key="12">
    <source>
        <dbReference type="ARBA" id="ARBA00023136"/>
    </source>
</evidence>
<keyword evidence="5 13" id="KW-0349">Heme</keyword>
<dbReference type="InterPro" id="IPR001128">
    <property type="entry name" value="Cyt_P450"/>
</dbReference>
<dbReference type="SUPFAM" id="SSF48264">
    <property type="entry name" value="Cytochrome P450"/>
    <property type="match status" value="2"/>
</dbReference>
<keyword evidence="15" id="KW-1185">Reference proteome</keyword>
<dbReference type="AlphaFoldDB" id="A0A2A9NRG4"/>
<dbReference type="Pfam" id="PF00067">
    <property type="entry name" value="p450"/>
    <property type="match status" value="2"/>
</dbReference>
<evidence type="ECO:0000313" key="14">
    <source>
        <dbReference type="EMBL" id="PFH50911.1"/>
    </source>
</evidence>
<evidence type="ECO:0000256" key="4">
    <source>
        <dbReference type="ARBA" id="ARBA00010617"/>
    </source>
</evidence>
<dbReference type="GO" id="GO:0020037">
    <property type="term" value="F:heme binding"/>
    <property type="evidence" value="ECO:0007669"/>
    <property type="project" value="InterPro"/>
</dbReference>
<keyword evidence="10 13" id="KW-0408">Iron</keyword>
<dbReference type="OrthoDB" id="1470350at2759"/>
<comment type="cofactor">
    <cofactor evidence="1 13">
        <name>heme</name>
        <dbReference type="ChEBI" id="CHEBI:30413"/>
    </cofactor>
</comment>
<evidence type="ECO:0000256" key="1">
    <source>
        <dbReference type="ARBA" id="ARBA00001971"/>
    </source>
</evidence>
<keyword evidence="11" id="KW-0503">Monooxygenase</keyword>
<accession>A0A2A9NRG4</accession>
<dbReference type="PRINTS" id="PR00463">
    <property type="entry name" value="EP450I"/>
</dbReference>
<dbReference type="GO" id="GO:0016020">
    <property type="term" value="C:membrane"/>
    <property type="evidence" value="ECO:0007669"/>
    <property type="project" value="UniProtKB-SubCell"/>
</dbReference>
<name>A0A2A9NRG4_9AGAR</name>
<keyword evidence="7 13" id="KW-0479">Metal-binding</keyword>
<keyword evidence="8" id="KW-1133">Transmembrane helix</keyword>
<evidence type="ECO:0008006" key="16">
    <source>
        <dbReference type="Google" id="ProtNLM"/>
    </source>
</evidence>
<dbReference type="InterPro" id="IPR002401">
    <property type="entry name" value="Cyt_P450_E_grp-I"/>
</dbReference>
<comment type="pathway">
    <text evidence="3">Secondary metabolite biosynthesis; terpenoid biosynthesis.</text>
</comment>
<evidence type="ECO:0000256" key="10">
    <source>
        <dbReference type="ARBA" id="ARBA00023004"/>
    </source>
</evidence>
<proteinExistence type="inferred from homology"/>
<dbReference type="GO" id="GO:0004497">
    <property type="term" value="F:monooxygenase activity"/>
    <property type="evidence" value="ECO:0007669"/>
    <property type="project" value="UniProtKB-KW"/>
</dbReference>
<keyword evidence="9" id="KW-0560">Oxidoreductase</keyword>
<dbReference type="GO" id="GO:0016705">
    <property type="term" value="F:oxidoreductase activity, acting on paired donors, with incorporation or reduction of molecular oxygen"/>
    <property type="evidence" value="ECO:0007669"/>
    <property type="project" value="InterPro"/>
</dbReference>
<dbReference type="PANTHER" id="PTHR24305:SF166">
    <property type="entry name" value="CYTOCHROME P450 12A4, MITOCHONDRIAL-RELATED"/>
    <property type="match status" value="1"/>
</dbReference>
<keyword evidence="12" id="KW-0472">Membrane</keyword>
<dbReference type="GO" id="GO:0005506">
    <property type="term" value="F:iron ion binding"/>
    <property type="evidence" value="ECO:0007669"/>
    <property type="project" value="InterPro"/>
</dbReference>
<evidence type="ECO:0000256" key="11">
    <source>
        <dbReference type="ARBA" id="ARBA00023033"/>
    </source>
</evidence>
<dbReference type="Gene3D" id="1.10.630.10">
    <property type="entry name" value="Cytochrome P450"/>
    <property type="match status" value="2"/>
</dbReference>
<dbReference type="PANTHER" id="PTHR24305">
    <property type="entry name" value="CYTOCHROME P450"/>
    <property type="match status" value="1"/>
</dbReference>